<dbReference type="InterPro" id="IPR025737">
    <property type="entry name" value="FApF"/>
</dbReference>
<dbReference type="Proteomes" id="UP000529795">
    <property type="component" value="Unassembled WGS sequence"/>
</dbReference>
<name>A0A840F9E3_9SPHN</name>
<keyword evidence="1" id="KW-0732">Signal</keyword>
<organism evidence="2 3">
    <name type="scientific">Sphingomonas jinjuensis</name>
    <dbReference type="NCBI Taxonomy" id="535907"/>
    <lineage>
        <taxon>Bacteria</taxon>
        <taxon>Pseudomonadati</taxon>
        <taxon>Pseudomonadota</taxon>
        <taxon>Alphaproteobacteria</taxon>
        <taxon>Sphingomonadales</taxon>
        <taxon>Sphingomonadaceae</taxon>
        <taxon>Sphingomonas</taxon>
    </lineage>
</organism>
<reference evidence="2 3" key="1">
    <citation type="submission" date="2020-08" db="EMBL/GenBank/DDBJ databases">
        <title>Genomic Encyclopedia of Type Strains, Phase IV (KMG-IV): sequencing the most valuable type-strain genomes for metagenomic binning, comparative biology and taxonomic classification.</title>
        <authorList>
            <person name="Goeker M."/>
        </authorList>
    </citation>
    <scope>NUCLEOTIDE SEQUENCE [LARGE SCALE GENOMIC DNA]</scope>
    <source>
        <strain evidence="2 3">YC6723</strain>
    </source>
</reference>
<dbReference type="Pfam" id="PF13557">
    <property type="entry name" value="Phenol_MetA_deg"/>
    <property type="match status" value="1"/>
</dbReference>
<evidence type="ECO:0000313" key="2">
    <source>
        <dbReference type="EMBL" id="MBB4153211.1"/>
    </source>
</evidence>
<accession>A0A840F9E3</accession>
<protein>
    <recommendedName>
        <fullName evidence="4">Transporter</fullName>
    </recommendedName>
</protein>
<dbReference type="AlphaFoldDB" id="A0A840F9E3"/>
<feature type="signal peptide" evidence="1">
    <location>
        <begin position="1"/>
        <end position="29"/>
    </location>
</feature>
<proteinExistence type="predicted"/>
<evidence type="ECO:0000256" key="1">
    <source>
        <dbReference type="SAM" id="SignalP"/>
    </source>
</evidence>
<comment type="caution">
    <text evidence="2">The sequence shown here is derived from an EMBL/GenBank/DDBJ whole genome shotgun (WGS) entry which is preliminary data.</text>
</comment>
<evidence type="ECO:0000313" key="3">
    <source>
        <dbReference type="Proteomes" id="UP000529795"/>
    </source>
</evidence>
<sequence>MTGVGRIMMQGAAGLMMAPVATLASSAAAEDAKDERPYCAARPGMGTTPCTIAPHRVSLEVAVADWERDAHPGVHSETMLLGGVAARIGLAQNSELSIEWTPFGETWVAGSGLPTTRGLGTGDLTVSTKVNLRHPDGSGFSVAVQPFLGLPIGGTALGSGQWATGVAIPASYALGGPFSLQATPQITLESGVGEEQSQLSARVIGGLGVALSDGVSLTPELSIGRQRDDGRTIVQSFAAMSVAYTTRNYFQFDVGAVFGLNEHSPDARLYAGVSHQF</sequence>
<gene>
    <name evidence="2" type="ORF">GGQ80_001099</name>
</gene>
<keyword evidence="3" id="KW-1185">Reference proteome</keyword>
<feature type="chain" id="PRO_5032371673" description="Transporter" evidence="1">
    <location>
        <begin position="30"/>
        <end position="277"/>
    </location>
</feature>
<dbReference type="RefSeq" id="WP_183982868.1">
    <property type="nucleotide sequence ID" value="NZ_JACIEV010000002.1"/>
</dbReference>
<evidence type="ECO:0008006" key="4">
    <source>
        <dbReference type="Google" id="ProtNLM"/>
    </source>
</evidence>
<dbReference type="EMBL" id="JACIEV010000002">
    <property type="protein sequence ID" value="MBB4153211.1"/>
    <property type="molecule type" value="Genomic_DNA"/>
</dbReference>